<proteinExistence type="predicted"/>
<gene>
    <name evidence="1" type="ORF">CGOC_LOCUS8401</name>
</gene>
<keyword evidence="2" id="KW-1185">Reference proteome</keyword>
<dbReference type="EMBL" id="UYRV01030766">
    <property type="protein sequence ID" value="VDK85114.1"/>
    <property type="molecule type" value="Genomic_DNA"/>
</dbReference>
<dbReference type="Proteomes" id="UP000271889">
    <property type="component" value="Unassembled WGS sequence"/>
</dbReference>
<protein>
    <submittedName>
        <fullName evidence="1">Uncharacterized protein</fullName>
    </submittedName>
</protein>
<accession>A0A3P6V4B2</accession>
<name>A0A3P6V4B2_CYLGO</name>
<organism evidence="1 2">
    <name type="scientific">Cylicostephanus goldi</name>
    <name type="common">Nematode worm</name>
    <dbReference type="NCBI Taxonomy" id="71465"/>
    <lineage>
        <taxon>Eukaryota</taxon>
        <taxon>Metazoa</taxon>
        <taxon>Ecdysozoa</taxon>
        <taxon>Nematoda</taxon>
        <taxon>Chromadorea</taxon>
        <taxon>Rhabditida</taxon>
        <taxon>Rhabditina</taxon>
        <taxon>Rhabditomorpha</taxon>
        <taxon>Strongyloidea</taxon>
        <taxon>Strongylidae</taxon>
        <taxon>Cylicostephanus</taxon>
    </lineage>
</organism>
<reference evidence="1 2" key="1">
    <citation type="submission" date="2018-11" db="EMBL/GenBank/DDBJ databases">
        <authorList>
            <consortium name="Pathogen Informatics"/>
        </authorList>
    </citation>
    <scope>NUCLEOTIDE SEQUENCE [LARGE SCALE GENOMIC DNA]</scope>
</reference>
<dbReference type="AlphaFoldDB" id="A0A3P6V4B2"/>
<evidence type="ECO:0000313" key="2">
    <source>
        <dbReference type="Proteomes" id="UP000271889"/>
    </source>
</evidence>
<sequence length="62" mass="7287">MLTKVSRVVMLKWIPAWKPSSIEYSSEILIRVWQYITVKLLPECYHSCLLLLFLPFSLVFGV</sequence>
<evidence type="ECO:0000313" key="1">
    <source>
        <dbReference type="EMBL" id="VDK85114.1"/>
    </source>
</evidence>